<dbReference type="Proteomes" id="UP000569951">
    <property type="component" value="Unassembled WGS sequence"/>
</dbReference>
<feature type="region of interest" description="Disordered" evidence="1">
    <location>
        <begin position="76"/>
        <end position="99"/>
    </location>
</feature>
<protein>
    <recommendedName>
        <fullName evidence="2">YlxR domain-containing protein</fullName>
    </recommendedName>
</protein>
<dbReference type="PANTHER" id="PTHR34215:SF1">
    <property type="entry name" value="YLXR DOMAIN-CONTAINING PROTEIN"/>
    <property type="match status" value="1"/>
</dbReference>
<dbReference type="AlphaFoldDB" id="A0A841HXX9"/>
<dbReference type="InterPro" id="IPR037465">
    <property type="entry name" value="YlxR"/>
</dbReference>
<dbReference type="EMBL" id="JACHHG010000003">
    <property type="protein sequence ID" value="MBB6097733.1"/>
    <property type="molecule type" value="Genomic_DNA"/>
</dbReference>
<evidence type="ECO:0000313" key="4">
    <source>
        <dbReference type="Proteomes" id="UP000569951"/>
    </source>
</evidence>
<evidence type="ECO:0000313" key="3">
    <source>
        <dbReference type="EMBL" id="MBB6097733.1"/>
    </source>
</evidence>
<name>A0A841HXX9_9DEIO</name>
<evidence type="ECO:0000256" key="1">
    <source>
        <dbReference type="SAM" id="MobiDB-lite"/>
    </source>
</evidence>
<organism evidence="3 4">
    <name type="scientific">Deinobacterium chartae</name>
    <dbReference type="NCBI Taxonomy" id="521158"/>
    <lineage>
        <taxon>Bacteria</taxon>
        <taxon>Thermotogati</taxon>
        <taxon>Deinococcota</taxon>
        <taxon>Deinococci</taxon>
        <taxon>Deinococcales</taxon>
        <taxon>Deinococcaceae</taxon>
        <taxon>Deinobacterium</taxon>
    </lineage>
</organism>
<dbReference type="SUPFAM" id="SSF64376">
    <property type="entry name" value="YlxR-like"/>
    <property type="match status" value="1"/>
</dbReference>
<comment type="caution">
    <text evidence="3">The sequence shown here is derived from an EMBL/GenBank/DDBJ whole genome shotgun (WGS) entry which is preliminary data.</text>
</comment>
<sequence length="99" mass="11425">MMIRPEPRTPHVPERTCVACRRKRPQAELLRLRREGTGWVLEQGRRSGRGAYLCADSPECWTEKRLRRFLRGSAPSVSEALQTRARELDRRALPTPTEG</sequence>
<dbReference type="PANTHER" id="PTHR34215">
    <property type="entry name" value="BLL0784 PROTEIN"/>
    <property type="match status" value="1"/>
</dbReference>
<dbReference type="InterPro" id="IPR035931">
    <property type="entry name" value="YlxR-like_sf"/>
</dbReference>
<dbReference type="Pfam" id="PF04296">
    <property type="entry name" value="YlxR"/>
    <property type="match status" value="1"/>
</dbReference>
<feature type="domain" description="YlxR" evidence="2">
    <location>
        <begin position="15"/>
        <end position="71"/>
    </location>
</feature>
<proteinExistence type="predicted"/>
<gene>
    <name evidence="3" type="ORF">HNR42_001150</name>
</gene>
<reference evidence="3 4" key="1">
    <citation type="submission" date="2020-08" db="EMBL/GenBank/DDBJ databases">
        <title>Genomic Encyclopedia of Type Strains, Phase IV (KMG-IV): sequencing the most valuable type-strain genomes for metagenomic binning, comparative biology and taxonomic classification.</title>
        <authorList>
            <person name="Goeker M."/>
        </authorList>
    </citation>
    <scope>NUCLEOTIDE SEQUENCE [LARGE SCALE GENOMIC DNA]</scope>
    <source>
        <strain evidence="3 4">DSM 21458</strain>
    </source>
</reference>
<accession>A0A841HXX9</accession>
<dbReference type="RefSeq" id="WP_246351040.1">
    <property type="nucleotide sequence ID" value="NZ_JACHHG010000003.1"/>
</dbReference>
<dbReference type="InterPro" id="IPR007393">
    <property type="entry name" value="YlxR_dom"/>
</dbReference>
<evidence type="ECO:0000259" key="2">
    <source>
        <dbReference type="Pfam" id="PF04296"/>
    </source>
</evidence>
<dbReference type="Gene3D" id="3.30.1230.10">
    <property type="entry name" value="YlxR-like"/>
    <property type="match status" value="1"/>
</dbReference>
<keyword evidence="4" id="KW-1185">Reference proteome</keyword>